<keyword evidence="1" id="KW-0812">Transmembrane</keyword>
<feature type="transmembrane region" description="Helical" evidence="1">
    <location>
        <begin position="38"/>
        <end position="61"/>
    </location>
</feature>
<dbReference type="InterPro" id="IPR040035">
    <property type="entry name" value="TMEM180"/>
</dbReference>
<reference evidence="2 4" key="2">
    <citation type="submission" date="2018-11" db="EMBL/GenBank/DDBJ databases">
        <authorList>
            <consortium name="Pathogen Informatics"/>
        </authorList>
    </citation>
    <scope>NUCLEOTIDE SEQUENCE [LARGE SCALE GENOMIC DNA]</scope>
</reference>
<dbReference type="Proteomes" id="UP000038040">
    <property type="component" value="Unplaced"/>
</dbReference>
<evidence type="ECO:0000313" key="2">
    <source>
        <dbReference type="EMBL" id="VDN50279.1"/>
    </source>
</evidence>
<reference evidence="5" key="1">
    <citation type="submission" date="2016-04" db="UniProtKB">
        <authorList>
            <consortium name="WormBaseParasite"/>
        </authorList>
    </citation>
    <scope>IDENTIFICATION</scope>
</reference>
<dbReference type="STRING" id="318479.A0A158Q3X4"/>
<evidence type="ECO:0000313" key="4">
    <source>
        <dbReference type="Proteomes" id="UP000274756"/>
    </source>
</evidence>
<sequence>MGNRRKVILYVGPFLSASFLLIWFPWGVILKSVYIAELHLLCSLFVYNSFFSFIKMAWCALFAESTKEHSRVAATKYSQMAILLSVNIIAITELISAGLTNFVAFQRICVAIFVLCWLCFCITGSLNDNLANINPSQLSLNEDITNKTHVFKISKQIIFQSEFLLLVLTAFLHNCRSMAHLNFASISAELLIPANVMGKGSWSMSSFFAFCTLVPQILVAEFIDDDKKRFSRRKLSNVIFRKAMSSVIYSLETILVKSSTSITPVLIVYFLNQSGYKVCFFLKKILIGYSLINDD</sequence>
<dbReference type="PANTHER" id="PTHR28658">
    <property type="entry name" value="TRANSMEMBRANE PROTEIN 180"/>
    <property type="match status" value="1"/>
</dbReference>
<dbReference type="AlphaFoldDB" id="A0A158Q3X4"/>
<feature type="transmembrane region" description="Helical" evidence="1">
    <location>
        <begin position="81"/>
        <end position="99"/>
    </location>
</feature>
<evidence type="ECO:0000313" key="3">
    <source>
        <dbReference type="Proteomes" id="UP000038040"/>
    </source>
</evidence>
<gene>
    <name evidence="2" type="ORF">DME_LOCUS252</name>
</gene>
<dbReference type="WBParaSite" id="DME_0000338601-mRNA-1">
    <property type="protein sequence ID" value="DME_0000338601-mRNA-1"/>
    <property type="gene ID" value="DME_0000338601"/>
</dbReference>
<accession>A0A158Q3X4</accession>
<feature type="transmembrane region" description="Helical" evidence="1">
    <location>
        <begin position="7"/>
        <end position="26"/>
    </location>
</feature>
<dbReference type="EMBL" id="UYYG01000002">
    <property type="protein sequence ID" value="VDN50279.1"/>
    <property type="molecule type" value="Genomic_DNA"/>
</dbReference>
<evidence type="ECO:0000256" key="1">
    <source>
        <dbReference type="SAM" id="Phobius"/>
    </source>
</evidence>
<keyword evidence="1" id="KW-1133">Transmembrane helix</keyword>
<evidence type="ECO:0000313" key="5">
    <source>
        <dbReference type="WBParaSite" id="DME_0000338601-mRNA-1"/>
    </source>
</evidence>
<dbReference type="PANTHER" id="PTHR28658:SF1">
    <property type="entry name" value="MAJOR FACILITATOR SUPERFAMILY DOMAIN CONTAINING 13B"/>
    <property type="match status" value="1"/>
</dbReference>
<keyword evidence="4" id="KW-1185">Reference proteome</keyword>
<dbReference type="SUPFAM" id="SSF103473">
    <property type="entry name" value="MFS general substrate transporter"/>
    <property type="match status" value="1"/>
</dbReference>
<proteinExistence type="predicted"/>
<name>A0A158Q3X4_DRAME</name>
<protein>
    <submittedName>
        <fullName evidence="5">Protein RFT1 homolog</fullName>
    </submittedName>
</protein>
<dbReference type="InterPro" id="IPR036259">
    <property type="entry name" value="MFS_trans_sf"/>
</dbReference>
<keyword evidence="1" id="KW-0472">Membrane</keyword>
<organism evidence="3 5">
    <name type="scientific">Dracunculus medinensis</name>
    <name type="common">Guinea worm</name>
    <dbReference type="NCBI Taxonomy" id="318479"/>
    <lineage>
        <taxon>Eukaryota</taxon>
        <taxon>Metazoa</taxon>
        <taxon>Ecdysozoa</taxon>
        <taxon>Nematoda</taxon>
        <taxon>Chromadorea</taxon>
        <taxon>Rhabditida</taxon>
        <taxon>Spirurina</taxon>
        <taxon>Dracunculoidea</taxon>
        <taxon>Dracunculidae</taxon>
        <taxon>Dracunculus</taxon>
    </lineage>
</organism>
<dbReference type="Proteomes" id="UP000274756">
    <property type="component" value="Unassembled WGS sequence"/>
</dbReference>
<dbReference type="OrthoDB" id="189226at2759"/>